<reference evidence="1" key="1">
    <citation type="submission" date="2015-11" db="EMBL/GenBank/DDBJ databases">
        <title>De novo transcriptome assembly of four potential Pierce s Disease insect vectors from Arizona vineyards.</title>
        <authorList>
            <person name="Tassone E.E."/>
        </authorList>
    </citation>
    <scope>NUCLEOTIDE SEQUENCE</scope>
</reference>
<sequence>MENEYKIQTEDKPKMNCSVKNNFEQIPHSMTLCKELISEKYSSVEKQKKQFQMQTSLGDVGRDEIVSVFVRTSQQLQDMVRGYELKVNQTTDHISCLQEHISLLHNQLAAKNSMIARMCDRYLTLAREKQFSETHLQRRIDELNSVIEACVQNNKLKLQKQLVQQINHSRHLEYQNENLAQQIKKICRQKIG</sequence>
<dbReference type="AlphaFoldDB" id="A0A1B6F229"/>
<organism evidence="1">
    <name type="scientific">Cuerna arida</name>
    <dbReference type="NCBI Taxonomy" id="1464854"/>
    <lineage>
        <taxon>Eukaryota</taxon>
        <taxon>Metazoa</taxon>
        <taxon>Ecdysozoa</taxon>
        <taxon>Arthropoda</taxon>
        <taxon>Hexapoda</taxon>
        <taxon>Insecta</taxon>
        <taxon>Pterygota</taxon>
        <taxon>Neoptera</taxon>
        <taxon>Paraneoptera</taxon>
        <taxon>Hemiptera</taxon>
        <taxon>Auchenorrhyncha</taxon>
        <taxon>Membracoidea</taxon>
        <taxon>Cicadellidae</taxon>
        <taxon>Cicadellinae</taxon>
        <taxon>Proconiini</taxon>
        <taxon>Cuerna</taxon>
    </lineage>
</organism>
<dbReference type="EMBL" id="GECZ01025618">
    <property type="protein sequence ID" value="JAS44151.1"/>
    <property type="molecule type" value="Transcribed_RNA"/>
</dbReference>
<accession>A0A1B6F229</accession>
<evidence type="ECO:0000313" key="1">
    <source>
        <dbReference type="EMBL" id="JAS44151.1"/>
    </source>
</evidence>
<name>A0A1B6F229_9HEMI</name>
<gene>
    <name evidence="1" type="ORF">g.17494</name>
</gene>
<proteinExistence type="predicted"/>
<protein>
    <submittedName>
        <fullName evidence="1">Uncharacterized protein</fullName>
    </submittedName>
</protein>